<evidence type="ECO:0000313" key="1">
    <source>
        <dbReference type="EMBL" id="PAL28160.1"/>
    </source>
</evidence>
<dbReference type="EMBL" id="NDFP01000002">
    <property type="protein sequence ID" value="PAL28160.1"/>
    <property type="molecule type" value="Genomic_DNA"/>
</dbReference>
<reference evidence="1 2" key="1">
    <citation type="submission" date="2017-04" db="EMBL/GenBank/DDBJ databases">
        <title>Kefir bacterial isolates.</title>
        <authorList>
            <person name="Kim Y."/>
            <person name="Blasche S."/>
            <person name="Patil K.R."/>
        </authorList>
    </citation>
    <scope>NUCLEOTIDE SEQUENCE [LARGE SCALE GENOMIC DNA]</scope>
    <source>
        <strain evidence="1 2">KR-2</strain>
    </source>
</reference>
<dbReference type="AlphaFoldDB" id="A0A270BT02"/>
<keyword evidence="2" id="KW-1185">Reference proteome</keyword>
<gene>
    <name evidence="1" type="ORF">B9K05_02355</name>
</gene>
<evidence type="ECO:0000313" key="2">
    <source>
        <dbReference type="Proteomes" id="UP000216033"/>
    </source>
</evidence>
<organism evidence="1 2">
    <name type="scientific">Acetobacter syzygii</name>
    <dbReference type="NCBI Taxonomy" id="146476"/>
    <lineage>
        <taxon>Bacteria</taxon>
        <taxon>Pseudomonadati</taxon>
        <taxon>Pseudomonadota</taxon>
        <taxon>Alphaproteobacteria</taxon>
        <taxon>Acetobacterales</taxon>
        <taxon>Acetobacteraceae</taxon>
        <taxon>Acetobacter</taxon>
    </lineage>
</organism>
<accession>A0A270BT02</accession>
<sequence length="78" mass="8954">MLIRAFPVCYLPHLQQMRQPALPERRMICIGADHNRLLPRKTDDLLQRTPLVHANSVVSMALSPYTANEESGLTPRRF</sequence>
<name>A0A270BT02_9PROT</name>
<proteinExistence type="predicted"/>
<dbReference type="Proteomes" id="UP000216033">
    <property type="component" value="Unassembled WGS sequence"/>
</dbReference>
<comment type="caution">
    <text evidence="1">The sequence shown here is derived from an EMBL/GenBank/DDBJ whole genome shotgun (WGS) entry which is preliminary data.</text>
</comment>
<protein>
    <submittedName>
        <fullName evidence="1">Uncharacterized protein</fullName>
    </submittedName>
</protein>